<dbReference type="WBParaSite" id="ALUE_0000020501-mRNA-1">
    <property type="protein sequence ID" value="ALUE_0000020501-mRNA-1"/>
    <property type="gene ID" value="ALUE_0000020501"/>
</dbReference>
<dbReference type="Proteomes" id="UP000036681">
    <property type="component" value="Unplaced"/>
</dbReference>
<sequence>MQENKMRWKERAAKEEEERKLANGNVETKYSTAGFLVVNSNGIFELPRTCRCAYEKRGQFFELHSH</sequence>
<name>A0A0M3HFB0_ASCLU</name>
<protein>
    <submittedName>
        <fullName evidence="2">Uncharacterized protein</fullName>
    </submittedName>
</protein>
<proteinExistence type="predicted"/>
<evidence type="ECO:0000313" key="2">
    <source>
        <dbReference type="WBParaSite" id="ALUE_0000020501-mRNA-1"/>
    </source>
</evidence>
<organism evidence="1 2">
    <name type="scientific">Ascaris lumbricoides</name>
    <name type="common">Giant roundworm</name>
    <dbReference type="NCBI Taxonomy" id="6252"/>
    <lineage>
        <taxon>Eukaryota</taxon>
        <taxon>Metazoa</taxon>
        <taxon>Ecdysozoa</taxon>
        <taxon>Nematoda</taxon>
        <taxon>Chromadorea</taxon>
        <taxon>Rhabditida</taxon>
        <taxon>Spirurina</taxon>
        <taxon>Ascaridomorpha</taxon>
        <taxon>Ascaridoidea</taxon>
        <taxon>Ascarididae</taxon>
        <taxon>Ascaris</taxon>
    </lineage>
</organism>
<keyword evidence="1" id="KW-1185">Reference proteome</keyword>
<evidence type="ECO:0000313" key="1">
    <source>
        <dbReference type="Proteomes" id="UP000036681"/>
    </source>
</evidence>
<reference evidence="2" key="1">
    <citation type="submission" date="2017-02" db="UniProtKB">
        <authorList>
            <consortium name="WormBaseParasite"/>
        </authorList>
    </citation>
    <scope>IDENTIFICATION</scope>
</reference>
<accession>A0A0M3HFB0</accession>
<dbReference type="AlphaFoldDB" id="A0A0M3HFB0"/>